<proteinExistence type="predicted"/>
<dbReference type="InterPro" id="IPR028082">
    <property type="entry name" value="Peripla_BP_I"/>
</dbReference>
<organism evidence="5">
    <name type="scientific">hydrothermal vent metagenome</name>
    <dbReference type="NCBI Taxonomy" id="652676"/>
    <lineage>
        <taxon>unclassified sequences</taxon>
        <taxon>metagenomes</taxon>
        <taxon>ecological metagenomes</taxon>
    </lineage>
</organism>
<evidence type="ECO:0000259" key="4">
    <source>
        <dbReference type="PROSITE" id="PS50932"/>
    </source>
</evidence>
<dbReference type="InterPro" id="IPR010982">
    <property type="entry name" value="Lambda_DNA-bd_dom_sf"/>
</dbReference>
<dbReference type="Pfam" id="PF00356">
    <property type="entry name" value="LacI"/>
    <property type="match status" value="1"/>
</dbReference>
<dbReference type="PROSITE" id="PS50932">
    <property type="entry name" value="HTH_LACI_2"/>
    <property type="match status" value="1"/>
</dbReference>
<dbReference type="AlphaFoldDB" id="A0A3B0VE91"/>
<dbReference type="PANTHER" id="PTHR30146">
    <property type="entry name" value="LACI-RELATED TRANSCRIPTIONAL REPRESSOR"/>
    <property type="match status" value="1"/>
</dbReference>
<evidence type="ECO:0000313" key="5">
    <source>
        <dbReference type="EMBL" id="VAW30144.1"/>
    </source>
</evidence>
<name>A0A3B0VE91_9ZZZZ</name>
<dbReference type="GO" id="GO:0003700">
    <property type="term" value="F:DNA-binding transcription factor activity"/>
    <property type="evidence" value="ECO:0007669"/>
    <property type="project" value="TreeGrafter"/>
</dbReference>
<dbReference type="SUPFAM" id="SSF47413">
    <property type="entry name" value="lambda repressor-like DNA-binding domains"/>
    <property type="match status" value="1"/>
</dbReference>
<protein>
    <submittedName>
        <fullName evidence="5">Transcriptional regulator, LacI family</fullName>
    </submittedName>
</protein>
<dbReference type="SUPFAM" id="SSF53822">
    <property type="entry name" value="Periplasmic binding protein-like I"/>
    <property type="match status" value="1"/>
</dbReference>
<sequence length="335" mass="37894">MKKQVTIKDIAEKLGFSVSTVSRALKDHPDISLKTREAVKELAKLLGYKPNRIALNLKNSKTYTIGLLVPETQHYFFSTIINGIEEVAYENNYNVMVFQSNEKYMREVLNIQALLANRVDGVLVSFAKETHDFSHFQQIIDNEIPLVFFDRINNDLHADTVSVDDYHGAFHAVNYLIGKGCKRIAIYSAPQHLLIGQNRLKGYKEALEKHGIPFSKDLVYSCDTYQDAIKISRSIFKKKDFPDGLFAVNDMTAIGAMKAARKLGVSIPDDLKVIGFENSLSSSICDPELTTVDQFGFEMGKKAARLLLKRINQDTFDFTPEHLFIKTQLIERGTC</sequence>
<keyword evidence="3" id="KW-0804">Transcription</keyword>
<gene>
    <name evidence="5" type="ORF">MNBD_BACTEROID07-1410</name>
</gene>
<reference evidence="5" key="1">
    <citation type="submission" date="2018-06" db="EMBL/GenBank/DDBJ databases">
        <authorList>
            <person name="Zhirakovskaya E."/>
        </authorList>
    </citation>
    <scope>NUCLEOTIDE SEQUENCE</scope>
</reference>
<evidence type="ECO:0000256" key="3">
    <source>
        <dbReference type="ARBA" id="ARBA00023163"/>
    </source>
</evidence>
<dbReference type="GO" id="GO:0000976">
    <property type="term" value="F:transcription cis-regulatory region binding"/>
    <property type="evidence" value="ECO:0007669"/>
    <property type="project" value="TreeGrafter"/>
</dbReference>
<dbReference type="InterPro" id="IPR046335">
    <property type="entry name" value="LacI/GalR-like_sensor"/>
</dbReference>
<dbReference type="CDD" id="cd01392">
    <property type="entry name" value="HTH_LacI"/>
    <property type="match status" value="1"/>
</dbReference>
<evidence type="ECO:0000256" key="2">
    <source>
        <dbReference type="ARBA" id="ARBA00023125"/>
    </source>
</evidence>
<dbReference type="Pfam" id="PF13377">
    <property type="entry name" value="Peripla_BP_3"/>
    <property type="match status" value="1"/>
</dbReference>
<dbReference type="Gene3D" id="3.40.50.2300">
    <property type="match status" value="2"/>
</dbReference>
<dbReference type="EMBL" id="UOET01000480">
    <property type="protein sequence ID" value="VAW30144.1"/>
    <property type="molecule type" value="Genomic_DNA"/>
</dbReference>
<keyword evidence="2" id="KW-0238">DNA-binding</keyword>
<dbReference type="PANTHER" id="PTHR30146:SF109">
    <property type="entry name" value="HTH-TYPE TRANSCRIPTIONAL REGULATOR GALS"/>
    <property type="match status" value="1"/>
</dbReference>
<feature type="domain" description="HTH lacI-type" evidence="4">
    <location>
        <begin position="5"/>
        <end position="59"/>
    </location>
</feature>
<dbReference type="Gene3D" id="1.10.260.40">
    <property type="entry name" value="lambda repressor-like DNA-binding domains"/>
    <property type="match status" value="1"/>
</dbReference>
<dbReference type="InterPro" id="IPR000843">
    <property type="entry name" value="HTH_LacI"/>
</dbReference>
<dbReference type="CDD" id="cd06267">
    <property type="entry name" value="PBP1_LacI_sugar_binding-like"/>
    <property type="match status" value="1"/>
</dbReference>
<accession>A0A3B0VE91</accession>
<evidence type="ECO:0000256" key="1">
    <source>
        <dbReference type="ARBA" id="ARBA00023015"/>
    </source>
</evidence>
<dbReference type="SMART" id="SM00354">
    <property type="entry name" value="HTH_LACI"/>
    <property type="match status" value="1"/>
</dbReference>
<keyword evidence="1" id="KW-0805">Transcription regulation</keyword>